<dbReference type="InterPro" id="IPR004838">
    <property type="entry name" value="NHTrfase_class1_PyrdxlP-BS"/>
</dbReference>
<comment type="function">
    <text evidence="2">Decarboxylates L-threonine-O-3-phosphate to yield (R)-1-amino-2-propanol O-2-phosphate, the precursor for the linkage between the nucleotide loop and the corrin ring in cobalamin.</text>
</comment>
<organism evidence="11 12">
    <name type="scientific">Trichlorobacter ammonificans</name>
    <dbReference type="NCBI Taxonomy" id="2916410"/>
    <lineage>
        <taxon>Bacteria</taxon>
        <taxon>Pseudomonadati</taxon>
        <taxon>Thermodesulfobacteriota</taxon>
        <taxon>Desulfuromonadia</taxon>
        <taxon>Geobacterales</taxon>
        <taxon>Geobacteraceae</taxon>
        <taxon>Trichlorobacter</taxon>
    </lineage>
</organism>
<keyword evidence="5" id="KW-0169">Cobalamin biosynthesis</keyword>
<dbReference type="PANTHER" id="PTHR42885">
    <property type="entry name" value="HISTIDINOL-PHOSPHATE AMINOTRANSFERASE-RELATED"/>
    <property type="match status" value="1"/>
</dbReference>
<comment type="catalytic activity">
    <reaction evidence="9">
        <text>O-phospho-L-threonine + H(+) = (R)-1-aminopropan-2-yl phosphate + CO2</text>
        <dbReference type="Rhea" id="RHEA:11492"/>
        <dbReference type="ChEBI" id="CHEBI:15378"/>
        <dbReference type="ChEBI" id="CHEBI:16526"/>
        <dbReference type="ChEBI" id="CHEBI:58563"/>
        <dbReference type="ChEBI" id="CHEBI:58675"/>
        <dbReference type="EC" id="4.1.1.81"/>
    </reaction>
</comment>
<dbReference type="CDD" id="cd00609">
    <property type="entry name" value="AAT_like"/>
    <property type="match status" value="1"/>
</dbReference>
<reference evidence="11 12" key="1">
    <citation type="submission" date="2022-03" db="EMBL/GenBank/DDBJ databases">
        <authorList>
            <person name="Koch H."/>
        </authorList>
    </citation>
    <scope>NUCLEOTIDE SEQUENCE [LARGE SCALE GENOMIC DNA]</scope>
    <source>
        <strain evidence="11 12">G1</strain>
    </source>
</reference>
<evidence type="ECO:0000256" key="9">
    <source>
        <dbReference type="ARBA" id="ARBA00048531"/>
    </source>
</evidence>
<dbReference type="InterPro" id="IPR015424">
    <property type="entry name" value="PyrdxlP-dep_Trfase"/>
</dbReference>
<evidence type="ECO:0000256" key="5">
    <source>
        <dbReference type="ARBA" id="ARBA00022573"/>
    </source>
</evidence>
<protein>
    <recommendedName>
        <fullName evidence="4">threonine-phosphate decarboxylase</fullName>
        <ecNumber evidence="4">4.1.1.81</ecNumber>
    </recommendedName>
    <alternativeName>
        <fullName evidence="8">L-threonine-O-3-phosphate decarboxylase</fullName>
    </alternativeName>
</protein>
<proteinExistence type="predicted"/>
<sequence length="372" mass="40390">MSLPAHDKPTSDHGGTIYATARALGCAVDDLLDFSASINPRGPSAAVRQALLAALHHIPHYPDSDATELRRALARFHHLPEAAVVPASGSTPLIHLVPGVVAGERGMVVCPAFNEYEHALKRHGWKLQRHLLSPDDGFALHLDRLADDLARQRPDVLFFCTPANPTGRLYPAGEVRNVLELCGRYGTLLVLDEAFMDFCGEEQSAKAAVVASGRGIVLRSLTKFHALAGLRLGCALAPPELAEKLRAAQPPWELNNLAQVAGVAALADPAEDEATRRMIAEERTLLAELIGRIPGIEPLPSSTNYLLLRLGNGLTAPALRERMVQRHRIMVRDCSNFYGLGETFLRVAVRSREENRRLAAALSEVVPSQITP</sequence>
<dbReference type="GO" id="GO:0048472">
    <property type="term" value="F:threonine-phosphate decarboxylase activity"/>
    <property type="evidence" value="ECO:0007669"/>
    <property type="project" value="UniProtKB-EC"/>
</dbReference>
<keyword evidence="12" id="KW-1185">Reference proteome</keyword>
<dbReference type="PANTHER" id="PTHR42885:SF1">
    <property type="entry name" value="THREONINE-PHOSPHATE DECARBOXYLASE"/>
    <property type="match status" value="1"/>
</dbReference>
<comment type="pathway">
    <text evidence="3">Cofactor biosynthesis; adenosylcobalamin biosynthesis.</text>
</comment>
<evidence type="ECO:0000313" key="12">
    <source>
        <dbReference type="Proteomes" id="UP001295463"/>
    </source>
</evidence>
<dbReference type="PROSITE" id="PS00105">
    <property type="entry name" value="AA_TRANSFER_CLASS_1"/>
    <property type="match status" value="1"/>
</dbReference>
<dbReference type="Proteomes" id="UP001295463">
    <property type="component" value="Chromosome"/>
</dbReference>
<evidence type="ECO:0000256" key="8">
    <source>
        <dbReference type="ARBA" id="ARBA00029996"/>
    </source>
</evidence>
<comment type="cofactor">
    <cofactor evidence="1">
        <name>pyridoxal 5'-phosphate</name>
        <dbReference type="ChEBI" id="CHEBI:597326"/>
    </cofactor>
</comment>
<evidence type="ECO:0000256" key="1">
    <source>
        <dbReference type="ARBA" id="ARBA00001933"/>
    </source>
</evidence>
<gene>
    <name evidence="11" type="ORF">GEAMG1_2549</name>
</gene>
<dbReference type="NCBIfam" id="TIGR01140">
    <property type="entry name" value="L_thr_O3P_dcar"/>
    <property type="match status" value="1"/>
</dbReference>
<name>A0ABN8HHU1_9BACT</name>
<dbReference type="InterPro" id="IPR005860">
    <property type="entry name" value="CobD"/>
</dbReference>
<dbReference type="InterPro" id="IPR015421">
    <property type="entry name" value="PyrdxlP-dep_Trfase_major"/>
</dbReference>
<dbReference type="InterPro" id="IPR015422">
    <property type="entry name" value="PyrdxlP-dep_Trfase_small"/>
</dbReference>
<dbReference type="InterPro" id="IPR004839">
    <property type="entry name" value="Aminotransferase_I/II_large"/>
</dbReference>
<feature type="domain" description="Aminotransferase class I/classII large" evidence="10">
    <location>
        <begin position="30"/>
        <end position="362"/>
    </location>
</feature>
<evidence type="ECO:0000259" key="10">
    <source>
        <dbReference type="Pfam" id="PF00155"/>
    </source>
</evidence>
<keyword evidence="6" id="KW-0663">Pyridoxal phosphate</keyword>
<evidence type="ECO:0000313" key="11">
    <source>
        <dbReference type="EMBL" id="CAH2032385.1"/>
    </source>
</evidence>
<evidence type="ECO:0000256" key="7">
    <source>
        <dbReference type="ARBA" id="ARBA00023239"/>
    </source>
</evidence>
<evidence type="ECO:0000256" key="2">
    <source>
        <dbReference type="ARBA" id="ARBA00003444"/>
    </source>
</evidence>
<evidence type="ECO:0000256" key="3">
    <source>
        <dbReference type="ARBA" id="ARBA00004953"/>
    </source>
</evidence>
<dbReference type="EC" id="4.1.1.81" evidence="4"/>
<dbReference type="EMBL" id="OW150024">
    <property type="protein sequence ID" value="CAH2032385.1"/>
    <property type="molecule type" value="Genomic_DNA"/>
</dbReference>
<dbReference type="SUPFAM" id="SSF53383">
    <property type="entry name" value="PLP-dependent transferases"/>
    <property type="match status" value="1"/>
</dbReference>
<dbReference type="Pfam" id="PF00155">
    <property type="entry name" value="Aminotran_1_2"/>
    <property type="match status" value="1"/>
</dbReference>
<evidence type="ECO:0000256" key="6">
    <source>
        <dbReference type="ARBA" id="ARBA00022898"/>
    </source>
</evidence>
<accession>A0ABN8HHU1</accession>
<dbReference type="Gene3D" id="3.90.1150.10">
    <property type="entry name" value="Aspartate Aminotransferase, domain 1"/>
    <property type="match status" value="1"/>
</dbReference>
<keyword evidence="7 11" id="KW-0456">Lyase</keyword>
<dbReference type="Gene3D" id="3.40.640.10">
    <property type="entry name" value="Type I PLP-dependent aspartate aminotransferase-like (Major domain)"/>
    <property type="match status" value="1"/>
</dbReference>
<evidence type="ECO:0000256" key="4">
    <source>
        <dbReference type="ARBA" id="ARBA00012285"/>
    </source>
</evidence>
<dbReference type="RefSeq" id="WP_305733139.1">
    <property type="nucleotide sequence ID" value="NZ_OW150024.1"/>
</dbReference>